<keyword evidence="2" id="KW-1185">Reference proteome</keyword>
<dbReference type="AlphaFoldDB" id="A0A6A4H2E0"/>
<sequence>MLQRDFLPQNIECCCIEGQEKFSVSGLLIDLIHCLRAFKEHILLKSSFNNIHSSQNVFGAVVAQFQPFRFFFSGYGYFKTFYTILCTLEYMKSIFCIAARYPAQ</sequence>
<evidence type="ECO:0000313" key="1">
    <source>
        <dbReference type="EMBL" id="KAE9391863.1"/>
    </source>
</evidence>
<proteinExistence type="predicted"/>
<dbReference type="EMBL" id="ML769611">
    <property type="protein sequence ID" value="KAE9391863.1"/>
    <property type="molecule type" value="Genomic_DNA"/>
</dbReference>
<dbReference type="Proteomes" id="UP000799118">
    <property type="component" value="Unassembled WGS sequence"/>
</dbReference>
<organism evidence="1 2">
    <name type="scientific">Gymnopus androsaceus JB14</name>
    <dbReference type="NCBI Taxonomy" id="1447944"/>
    <lineage>
        <taxon>Eukaryota</taxon>
        <taxon>Fungi</taxon>
        <taxon>Dikarya</taxon>
        <taxon>Basidiomycota</taxon>
        <taxon>Agaricomycotina</taxon>
        <taxon>Agaricomycetes</taxon>
        <taxon>Agaricomycetidae</taxon>
        <taxon>Agaricales</taxon>
        <taxon>Marasmiineae</taxon>
        <taxon>Omphalotaceae</taxon>
        <taxon>Gymnopus</taxon>
    </lineage>
</organism>
<reference evidence="1" key="1">
    <citation type="journal article" date="2019" name="Environ. Microbiol.">
        <title>Fungal ecological strategies reflected in gene transcription - a case study of two litter decomposers.</title>
        <authorList>
            <person name="Barbi F."/>
            <person name="Kohler A."/>
            <person name="Barry K."/>
            <person name="Baskaran P."/>
            <person name="Daum C."/>
            <person name="Fauchery L."/>
            <person name="Ihrmark K."/>
            <person name="Kuo A."/>
            <person name="LaButti K."/>
            <person name="Lipzen A."/>
            <person name="Morin E."/>
            <person name="Grigoriev I.V."/>
            <person name="Henrissat B."/>
            <person name="Lindahl B."/>
            <person name="Martin F."/>
        </authorList>
    </citation>
    <scope>NUCLEOTIDE SEQUENCE</scope>
    <source>
        <strain evidence="1">JB14</strain>
    </source>
</reference>
<gene>
    <name evidence="1" type="ORF">BT96DRAFT_292457</name>
</gene>
<accession>A0A6A4H2E0</accession>
<evidence type="ECO:0000313" key="2">
    <source>
        <dbReference type="Proteomes" id="UP000799118"/>
    </source>
</evidence>
<protein>
    <submittedName>
        <fullName evidence="1">Uncharacterized protein</fullName>
    </submittedName>
</protein>
<name>A0A6A4H2E0_9AGAR</name>